<protein>
    <submittedName>
        <fullName evidence="2">Uncharacterized protein</fullName>
    </submittedName>
</protein>
<keyword evidence="3" id="KW-1185">Reference proteome</keyword>
<evidence type="ECO:0000313" key="2">
    <source>
        <dbReference type="EMBL" id="RLK58157.1"/>
    </source>
</evidence>
<proteinExistence type="predicted"/>
<accession>A0A421B1B9</accession>
<gene>
    <name evidence="2" type="ORF">CLV68_4251</name>
</gene>
<sequence length="193" mass="20472">MTPKPKAPRGGGPGNRRPHHGPGGLDAGTSVSKAHTAIETEINAGRPAAAPSTPNPVAGPAGKMRLKGPVDRHHLDKISPNAPAKERNTVILPQVRAAVRADQVEIQAGHARWESGLYTTASGRRYGVESNGTLYPVDGPGFVQLDRAEYKALQAIVKHNGDVDAAMRGVSRDPGIPPRAFEKATEVFRHRGK</sequence>
<dbReference type="AlphaFoldDB" id="A0A421B1B9"/>
<dbReference type="OrthoDB" id="4002101at2"/>
<feature type="region of interest" description="Disordered" evidence="1">
    <location>
        <begin position="1"/>
        <end position="68"/>
    </location>
</feature>
<reference evidence="2 3" key="1">
    <citation type="submission" date="2018-10" db="EMBL/GenBank/DDBJ databases">
        <title>Genomic Encyclopedia of Archaeal and Bacterial Type Strains, Phase II (KMG-II): from individual species to whole genera.</title>
        <authorList>
            <person name="Goeker M."/>
        </authorList>
    </citation>
    <scope>NUCLEOTIDE SEQUENCE [LARGE SCALE GENOMIC DNA]</scope>
    <source>
        <strain evidence="2 3">DSM 45657</strain>
    </source>
</reference>
<name>A0A421B1B9_9PSEU</name>
<dbReference type="Proteomes" id="UP000282454">
    <property type="component" value="Unassembled WGS sequence"/>
</dbReference>
<organism evidence="2 3">
    <name type="scientific">Actinokineospora cianjurensis</name>
    <dbReference type="NCBI Taxonomy" id="585224"/>
    <lineage>
        <taxon>Bacteria</taxon>
        <taxon>Bacillati</taxon>
        <taxon>Actinomycetota</taxon>
        <taxon>Actinomycetes</taxon>
        <taxon>Pseudonocardiales</taxon>
        <taxon>Pseudonocardiaceae</taxon>
        <taxon>Actinokineospora</taxon>
    </lineage>
</organism>
<evidence type="ECO:0000256" key="1">
    <source>
        <dbReference type="SAM" id="MobiDB-lite"/>
    </source>
</evidence>
<comment type="caution">
    <text evidence="2">The sequence shown here is derived from an EMBL/GenBank/DDBJ whole genome shotgun (WGS) entry which is preliminary data.</text>
</comment>
<dbReference type="RefSeq" id="WP_121392622.1">
    <property type="nucleotide sequence ID" value="NZ_RCDD01000003.1"/>
</dbReference>
<dbReference type="EMBL" id="RCDD01000003">
    <property type="protein sequence ID" value="RLK58157.1"/>
    <property type="molecule type" value="Genomic_DNA"/>
</dbReference>
<evidence type="ECO:0000313" key="3">
    <source>
        <dbReference type="Proteomes" id="UP000282454"/>
    </source>
</evidence>